<dbReference type="GO" id="GO:0005615">
    <property type="term" value="C:extracellular space"/>
    <property type="evidence" value="ECO:0007669"/>
    <property type="project" value="UniProtKB-ARBA"/>
</dbReference>
<dbReference type="RefSeq" id="XP_027202860.1">
    <property type="nucleotide sequence ID" value="XM_027347059.1"/>
</dbReference>
<evidence type="ECO:0000256" key="5">
    <source>
        <dbReference type="SAM" id="SignalP"/>
    </source>
</evidence>
<keyword evidence="1 5" id="KW-0732">Signal</keyword>
<dbReference type="InterPro" id="IPR029034">
    <property type="entry name" value="Cystine-knot_cytokine"/>
</dbReference>
<dbReference type="InterPro" id="IPR032104">
    <property type="entry name" value="Spaetzle"/>
</dbReference>
<gene>
    <name evidence="8" type="primary">LOC113796724</name>
</gene>
<dbReference type="OMA" id="MYAEMPE"/>
<keyword evidence="7" id="KW-1185">Reference proteome</keyword>
<organism evidence="7 8">
    <name type="scientific">Dermatophagoides pteronyssinus</name>
    <name type="common">European house dust mite</name>
    <dbReference type="NCBI Taxonomy" id="6956"/>
    <lineage>
        <taxon>Eukaryota</taxon>
        <taxon>Metazoa</taxon>
        <taxon>Ecdysozoa</taxon>
        <taxon>Arthropoda</taxon>
        <taxon>Chelicerata</taxon>
        <taxon>Arachnida</taxon>
        <taxon>Acari</taxon>
        <taxon>Acariformes</taxon>
        <taxon>Sarcoptiformes</taxon>
        <taxon>Astigmata</taxon>
        <taxon>Psoroptidia</taxon>
        <taxon>Analgoidea</taxon>
        <taxon>Pyroglyphidae</taxon>
        <taxon>Dermatophagoidinae</taxon>
        <taxon>Dermatophagoides</taxon>
    </lineage>
</organism>
<evidence type="ECO:0000256" key="1">
    <source>
        <dbReference type="ARBA" id="ARBA00022729"/>
    </source>
</evidence>
<dbReference type="KEGG" id="dpte:113796724"/>
<proteinExistence type="predicted"/>
<dbReference type="AlphaFoldDB" id="A0A6P6YC51"/>
<feature type="compositionally biased region" description="Polar residues" evidence="4">
    <location>
        <begin position="135"/>
        <end position="153"/>
    </location>
</feature>
<keyword evidence="3" id="KW-0325">Glycoprotein</keyword>
<feature type="region of interest" description="Disordered" evidence="4">
    <location>
        <begin position="270"/>
        <end position="303"/>
    </location>
</feature>
<keyword evidence="2" id="KW-1015">Disulfide bond</keyword>
<dbReference type="GO" id="GO:0005121">
    <property type="term" value="F:Toll binding"/>
    <property type="evidence" value="ECO:0007669"/>
    <property type="project" value="TreeGrafter"/>
</dbReference>
<reference evidence="8" key="1">
    <citation type="submission" date="2025-08" db="UniProtKB">
        <authorList>
            <consortium name="RefSeq"/>
        </authorList>
    </citation>
    <scope>IDENTIFICATION</scope>
    <source>
        <strain evidence="8">Airmid</strain>
    </source>
</reference>
<evidence type="ECO:0000256" key="3">
    <source>
        <dbReference type="ARBA" id="ARBA00023180"/>
    </source>
</evidence>
<dbReference type="GO" id="GO:0045087">
    <property type="term" value="P:innate immune response"/>
    <property type="evidence" value="ECO:0007669"/>
    <property type="project" value="TreeGrafter"/>
</dbReference>
<dbReference type="Gene3D" id="2.10.90.10">
    <property type="entry name" value="Cystine-knot cytokines"/>
    <property type="match status" value="1"/>
</dbReference>
<evidence type="ECO:0000256" key="4">
    <source>
        <dbReference type="SAM" id="MobiDB-lite"/>
    </source>
</evidence>
<accession>A0A6P6YC51</accession>
<dbReference type="Pfam" id="PF16077">
    <property type="entry name" value="Spaetzle"/>
    <property type="match status" value="1"/>
</dbReference>
<feature type="compositionally biased region" description="Low complexity" evidence="4">
    <location>
        <begin position="163"/>
        <end position="173"/>
    </location>
</feature>
<dbReference type="SUPFAM" id="SSF57501">
    <property type="entry name" value="Cystine-knot cytokines"/>
    <property type="match status" value="1"/>
</dbReference>
<dbReference type="PANTHER" id="PTHR23199">
    <property type="entry name" value="NEUROTROPHIN 1-RELATED"/>
    <property type="match status" value="1"/>
</dbReference>
<evidence type="ECO:0000256" key="2">
    <source>
        <dbReference type="ARBA" id="ARBA00023157"/>
    </source>
</evidence>
<name>A0A6P6YC51_DERPT</name>
<feature type="region of interest" description="Disordered" evidence="4">
    <location>
        <begin position="113"/>
        <end position="173"/>
    </location>
</feature>
<feature type="chain" id="PRO_5027790024" description="Spaetzle domain-containing protein" evidence="5">
    <location>
        <begin position="29"/>
        <end position="603"/>
    </location>
</feature>
<feature type="domain" description="Spaetzle" evidence="6">
    <location>
        <begin position="484"/>
        <end position="566"/>
    </location>
</feature>
<evidence type="ECO:0000259" key="6">
    <source>
        <dbReference type="Pfam" id="PF16077"/>
    </source>
</evidence>
<dbReference type="PANTHER" id="PTHR23199:SF12">
    <property type="entry name" value="NEUROTROPHIN 1-RELATED"/>
    <property type="match status" value="1"/>
</dbReference>
<sequence>MSPIMSKNTLIFIIIIISIILDSNRLTASNIFSSLIRNNLNRYLKNPLFTRSFVKNSLWQSEFDEHGSLIVPQMDNFIKSNGQFSVEDHHHLAMESFDGQTFPSFDLPNGVNDFLPSSKLPPPPPPPSSSSPSSMLEQSKQNVRFPTEKSLNNDGLDGENKLNSIHSTNSLTTTNNNNAYSSFKKIPQQQQLSNQYVNEDMAESIKKINYQNPAITSINNRQRKANNKYNNHNYYYHKQMKKIANGKNNNYNQEKALNLKLEYGFKPLPGGKKDLSTNSIQMNDPIETDEQTEDDRQHDDYGDDNDGLFQGLFSFNNRTMKSLEASGTNRLEEPFSHDYKKYISYPMETESSDNIHKLAFTDIESFRPDHGFLHTQSFLANSYGLPVFETISNYPNIKNFRKQGIECARQAGYCEYDSSYPIDYVNSIITNCTSIIDDMYAEMPENMDDFSGYKSLFHVHSAQTNSFDSNAVNPSSTGKATNGSLCDADRKYIRPSVIKDIHNVYHLILQSSFYFQQIPVEICSNPDHSCNYISECNNQKLVRVKCRQKYRTHILISIEHNEHEKIGNNLNHQFDTTLHKAINCPKMRMYRLPSSCVCELSND</sequence>
<protein>
    <recommendedName>
        <fullName evidence="6">Spaetzle domain-containing protein</fullName>
    </recommendedName>
</protein>
<feature type="compositionally biased region" description="Pro residues" evidence="4">
    <location>
        <begin position="119"/>
        <end position="129"/>
    </location>
</feature>
<evidence type="ECO:0000313" key="8">
    <source>
        <dbReference type="RefSeq" id="XP_027202860.1"/>
    </source>
</evidence>
<dbReference type="GO" id="GO:0021556">
    <property type="term" value="P:central nervous system formation"/>
    <property type="evidence" value="ECO:0007669"/>
    <property type="project" value="TreeGrafter"/>
</dbReference>
<dbReference type="InParanoid" id="A0A6P6YC51"/>
<dbReference type="GO" id="GO:0008083">
    <property type="term" value="F:growth factor activity"/>
    <property type="evidence" value="ECO:0007669"/>
    <property type="project" value="TreeGrafter"/>
</dbReference>
<dbReference type="OrthoDB" id="6359065at2759"/>
<feature type="signal peptide" evidence="5">
    <location>
        <begin position="1"/>
        <end position="28"/>
    </location>
</feature>
<dbReference type="Proteomes" id="UP000515146">
    <property type="component" value="Unplaced"/>
</dbReference>
<dbReference type="InterPro" id="IPR052444">
    <property type="entry name" value="Spz/Toll_ligand-like"/>
</dbReference>
<evidence type="ECO:0000313" key="7">
    <source>
        <dbReference type="Proteomes" id="UP000515146"/>
    </source>
</evidence>